<evidence type="ECO:0000256" key="1">
    <source>
        <dbReference type="SAM" id="Phobius"/>
    </source>
</evidence>
<dbReference type="EMBL" id="JABCKV010000041">
    <property type="protein sequence ID" value="KAG5645378.1"/>
    <property type="molecule type" value="Genomic_DNA"/>
</dbReference>
<protein>
    <submittedName>
        <fullName evidence="2">Uncharacterized protein</fullName>
    </submittedName>
</protein>
<feature type="transmembrane region" description="Helical" evidence="1">
    <location>
        <begin position="123"/>
        <end position="144"/>
    </location>
</feature>
<dbReference type="OrthoDB" id="1044435at2759"/>
<accession>A0A9P7GAX1</accession>
<keyword evidence="3" id="KW-1185">Reference proteome</keyword>
<dbReference type="AlphaFoldDB" id="A0A9P7GAX1"/>
<dbReference type="Proteomes" id="UP000775547">
    <property type="component" value="Unassembled WGS sequence"/>
</dbReference>
<keyword evidence="1" id="KW-0812">Transmembrane</keyword>
<name>A0A9P7GAX1_9AGAR</name>
<proteinExistence type="predicted"/>
<keyword evidence="1" id="KW-0472">Membrane</keyword>
<reference evidence="2" key="2">
    <citation type="submission" date="2021-10" db="EMBL/GenBank/DDBJ databases">
        <title>Phylogenomics reveals ancestral predisposition of the termite-cultivated fungus Termitomyces towards a domesticated lifestyle.</title>
        <authorList>
            <person name="Auxier B."/>
            <person name="Grum-Grzhimaylo A."/>
            <person name="Cardenas M.E."/>
            <person name="Lodge J.D."/>
            <person name="Laessoe T."/>
            <person name="Pedersen O."/>
            <person name="Smith M.E."/>
            <person name="Kuyper T.W."/>
            <person name="Franco-Molano E.A."/>
            <person name="Baroni T.J."/>
            <person name="Aanen D.K."/>
        </authorList>
    </citation>
    <scope>NUCLEOTIDE SEQUENCE</scope>
    <source>
        <strain evidence="2">AP01</strain>
        <tissue evidence="2">Mycelium</tissue>
    </source>
</reference>
<keyword evidence="1" id="KW-1133">Transmembrane helix</keyword>
<feature type="transmembrane region" description="Helical" evidence="1">
    <location>
        <begin position="83"/>
        <end position="103"/>
    </location>
</feature>
<evidence type="ECO:0000313" key="3">
    <source>
        <dbReference type="Proteomes" id="UP000775547"/>
    </source>
</evidence>
<sequence length="147" mass="15593">MQVMCQAAEETELTIVPVAVVYIDKSQYQSRSIGFVCATVADINAEVRVSVKLVMTEVERQLRVMSNNAPDCSSHSLKALPTALFSLLLFTPPLLLHITAYLAGAFARRVFVPPGETEGEAQFKAILGGLGIGAGLGAVVDSALENG</sequence>
<gene>
    <name evidence="2" type="ORF">DXG03_006331</name>
</gene>
<organism evidence="2 3">
    <name type="scientific">Asterophora parasitica</name>
    <dbReference type="NCBI Taxonomy" id="117018"/>
    <lineage>
        <taxon>Eukaryota</taxon>
        <taxon>Fungi</taxon>
        <taxon>Dikarya</taxon>
        <taxon>Basidiomycota</taxon>
        <taxon>Agaricomycotina</taxon>
        <taxon>Agaricomycetes</taxon>
        <taxon>Agaricomycetidae</taxon>
        <taxon>Agaricales</taxon>
        <taxon>Tricholomatineae</taxon>
        <taxon>Lyophyllaceae</taxon>
        <taxon>Asterophora</taxon>
    </lineage>
</organism>
<comment type="caution">
    <text evidence="2">The sequence shown here is derived from an EMBL/GenBank/DDBJ whole genome shotgun (WGS) entry which is preliminary data.</text>
</comment>
<reference evidence="2" key="1">
    <citation type="submission" date="2020-07" db="EMBL/GenBank/DDBJ databases">
        <authorList>
            <person name="Nieuwenhuis M."/>
            <person name="Van De Peppel L.J.J."/>
        </authorList>
    </citation>
    <scope>NUCLEOTIDE SEQUENCE</scope>
    <source>
        <strain evidence="2">AP01</strain>
        <tissue evidence="2">Mycelium</tissue>
    </source>
</reference>
<evidence type="ECO:0000313" key="2">
    <source>
        <dbReference type="EMBL" id="KAG5645378.1"/>
    </source>
</evidence>